<dbReference type="AlphaFoldDB" id="A0A0A1TQI5"/>
<dbReference type="STRING" id="1531966.A0A0A1TQI5"/>
<dbReference type="Pfam" id="PF00583">
    <property type="entry name" value="Acetyltransf_1"/>
    <property type="match status" value="1"/>
</dbReference>
<evidence type="ECO:0000259" key="1">
    <source>
        <dbReference type="PROSITE" id="PS51186"/>
    </source>
</evidence>
<accession>A0A0A1TQI5</accession>
<proteinExistence type="predicted"/>
<dbReference type="PROSITE" id="PS51186">
    <property type="entry name" value="GNAT"/>
    <property type="match status" value="1"/>
</dbReference>
<dbReference type="HOGENOM" id="CLU_086044_0_1_1"/>
<dbReference type="EMBL" id="CDHN01000006">
    <property type="protein sequence ID" value="CEJ94003.1"/>
    <property type="molecule type" value="Genomic_DNA"/>
</dbReference>
<dbReference type="OrthoDB" id="64477at2759"/>
<organism evidence="2 3">
    <name type="scientific">[Torrubiella] hemipterigena</name>
    <dbReference type="NCBI Taxonomy" id="1531966"/>
    <lineage>
        <taxon>Eukaryota</taxon>
        <taxon>Fungi</taxon>
        <taxon>Dikarya</taxon>
        <taxon>Ascomycota</taxon>
        <taxon>Pezizomycotina</taxon>
        <taxon>Sordariomycetes</taxon>
        <taxon>Hypocreomycetidae</taxon>
        <taxon>Hypocreales</taxon>
        <taxon>Clavicipitaceae</taxon>
        <taxon>Clavicipitaceae incertae sedis</taxon>
        <taxon>'Torrubiella' clade</taxon>
    </lineage>
</organism>
<keyword evidence="3" id="KW-1185">Reference proteome</keyword>
<dbReference type="GO" id="GO:0016747">
    <property type="term" value="F:acyltransferase activity, transferring groups other than amino-acyl groups"/>
    <property type="evidence" value="ECO:0007669"/>
    <property type="project" value="InterPro"/>
</dbReference>
<protein>
    <recommendedName>
        <fullName evidence="1">N-acetyltransferase domain-containing protein</fullName>
    </recommendedName>
</protein>
<reference evidence="2 3" key="1">
    <citation type="journal article" date="2015" name="Genome Announc.">
        <title>Draft Genome Sequence and Gene Annotation of the Entomopathogenic Fungus Verticillium hemipterigenum.</title>
        <authorList>
            <person name="Horn F."/>
            <person name="Habel A."/>
            <person name="Scharf D.H."/>
            <person name="Dworschak J."/>
            <person name="Brakhage A.A."/>
            <person name="Guthke R."/>
            <person name="Hertweck C."/>
            <person name="Linde J."/>
        </authorList>
    </citation>
    <scope>NUCLEOTIDE SEQUENCE [LARGE SCALE GENOMIC DNA]</scope>
</reference>
<dbReference type="InterPro" id="IPR000182">
    <property type="entry name" value="GNAT_dom"/>
</dbReference>
<name>A0A0A1TQI5_9HYPO</name>
<evidence type="ECO:0000313" key="3">
    <source>
        <dbReference type="Proteomes" id="UP000039046"/>
    </source>
</evidence>
<gene>
    <name evidence="2" type="ORF">VHEMI09560</name>
</gene>
<evidence type="ECO:0000313" key="2">
    <source>
        <dbReference type="EMBL" id="CEJ94003.1"/>
    </source>
</evidence>
<dbReference type="Gene3D" id="3.40.630.30">
    <property type="match status" value="1"/>
</dbReference>
<dbReference type="InterPro" id="IPR016181">
    <property type="entry name" value="Acyl_CoA_acyltransferase"/>
</dbReference>
<sequence length="233" mass="26141">MAFIRPYADTDFDATAHICRETLQPSAKGSPDAVRLAPYIWTHQFTLLSPSTCFVLDDGNGRAVGYCIGAPDITAFCEAYPRYVKDILEGRGKDIGDIRLFPTDEQLETRAPWIDPDTGRISELCLSQLAFSADLLLLRGYDDLYQQGYRATMHIDLLDEFQGKGWGRKLLEKVVGSMKEVEMQAPDEKGTAKGVWLGVGGENAKVVPFYERLGFRVVERQQTSTTIIMVRDY</sequence>
<feature type="domain" description="N-acetyltransferase" evidence="1">
    <location>
        <begin position="74"/>
        <end position="233"/>
    </location>
</feature>
<dbReference type="Proteomes" id="UP000039046">
    <property type="component" value="Unassembled WGS sequence"/>
</dbReference>
<dbReference type="SUPFAM" id="SSF55729">
    <property type="entry name" value="Acyl-CoA N-acyltransferases (Nat)"/>
    <property type="match status" value="1"/>
</dbReference>